<name>A0ABR3BSW0_9TREE</name>
<dbReference type="RefSeq" id="XP_066614056.1">
    <property type="nucleotide sequence ID" value="XM_066757672.1"/>
</dbReference>
<feature type="region of interest" description="Disordered" evidence="1">
    <location>
        <begin position="97"/>
        <end position="122"/>
    </location>
</feature>
<evidence type="ECO:0000256" key="1">
    <source>
        <dbReference type="SAM" id="MobiDB-lite"/>
    </source>
</evidence>
<protein>
    <submittedName>
        <fullName evidence="2">Uncharacterized protein</fullName>
    </submittedName>
</protein>
<feature type="region of interest" description="Disordered" evidence="1">
    <location>
        <begin position="256"/>
        <end position="339"/>
    </location>
</feature>
<accession>A0ABR3BSW0</accession>
<proteinExistence type="predicted"/>
<reference evidence="3" key="1">
    <citation type="submission" date="2015-01" db="EMBL/GenBank/DDBJ databases">
        <title>The Genome Sequence of Cryptococcus gattii MMRL2647.</title>
        <authorList>
            <consortium name="The Broad Institute Genomics Platform"/>
            <person name="Cuomo C."/>
            <person name="Litvintseva A."/>
            <person name="Chen Y."/>
            <person name="Heitman J."/>
            <person name="Sun S."/>
            <person name="Springer D."/>
            <person name="Dromer F."/>
            <person name="Young S."/>
            <person name="Zeng Q."/>
            <person name="Gargeya S."/>
            <person name="Abouelleil A."/>
            <person name="Alvarado L."/>
            <person name="Chapman S.B."/>
            <person name="Gainer-Dewar J."/>
            <person name="Goldberg J."/>
            <person name="Griggs A."/>
            <person name="Gujja S."/>
            <person name="Hansen M."/>
            <person name="Howarth C."/>
            <person name="Imamovic A."/>
            <person name="Larimer J."/>
            <person name="Murphy C."/>
            <person name="Naylor J."/>
            <person name="Pearson M."/>
            <person name="Priest M."/>
            <person name="Roberts A."/>
            <person name="Saif S."/>
            <person name="Shea T."/>
            <person name="Sykes S."/>
            <person name="Wortman J."/>
            <person name="Nusbaum C."/>
            <person name="Birren B."/>
        </authorList>
    </citation>
    <scope>NUCLEOTIDE SEQUENCE [LARGE SCALE GENOMIC DNA]</scope>
    <source>
        <strain evidence="3">IND107</strain>
    </source>
</reference>
<reference evidence="2 3" key="2">
    <citation type="submission" date="2024-01" db="EMBL/GenBank/DDBJ databases">
        <title>Comparative genomics of Cryptococcus and Kwoniella reveals pathogenesis evolution and contrasting modes of karyotype evolution via chromosome fusion or intercentromeric recombination.</title>
        <authorList>
            <person name="Coelho M.A."/>
            <person name="David-Palma M."/>
            <person name="Shea T."/>
            <person name="Bowers K."/>
            <person name="Mcginley-Smith S."/>
            <person name="Mohammad A.W."/>
            <person name="Gnirke A."/>
            <person name="Yurkov A.M."/>
            <person name="Nowrousian M."/>
            <person name="Sun S."/>
            <person name="Cuomo C.A."/>
            <person name="Heitman J."/>
        </authorList>
    </citation>
    <scope>NUCLEOTIDE SEQUENCE [LARGE SCALE GENOMIC DNA]</scope>
    <source>
        <strain evidence="2 3">IND107</strain>
    </source>
</reference>
<dbReference type="EMBL" id="ATAM02000005">
    <property type="protein sequence ID" value="KAL0249869.1"/>
    <property type="molecule type" value="Genomic_DNA"/>
</dbReference>
<sequence length="339" mass="36204">MPSANCGGNPQHVRRHPPIYLRFTFHCFILNSRPFLFSRFLCSTPQPAHPAAARIYIFTPFPKPHFPTFNIRASATCYFSPTIRTLFMASPIPINSDTTSDRQASPPGLSTTTPASSALSVSPQTPFFPPLGLASSATPTQPGSLFKWAASFGRSPPKPAMTGVDNSQKKAGTEGVEHENSPFEFGDFKDINTQPWASGRRAMSVSVPYGGPGQSGITELLKNHGSFSPPEPKGVMADKMARGEGVLRRLSMGAYKGIISPPPQNSTLPPSPSQLATLPPPAPPAPTPAGSQGAAEINKAAALGGNTRTRGRRYSENSGARKRGVSPMGERLLREQGHF</sequence>
<gene>
    <name evidence="2" type="ORF">I308_103172</name>
</gene>
<evidence type="ECO:0000313" key="3">
    <source>
        <dbReference type="Proteomes" id="UP000054399"/>
    </source>
</evidence>
<organism evidence="2 3">
    <name type="scientific">Cryptococcus tetragattii IND107</name>
    <dbReference type="NCBI Taxonomy" id="1296105"/>
    <lineage>
        <taxon>Eukaryota</taxon>
        <taxon>Fungi</taxon>
        <taxon>Dikarya</taxon>
        <taxon>Basidiomycota</taxon>
        <taxon>Agaricomycotina</taxon>
        <taxon>Tremellomycetes</taxon>
        <taxon>Tremellales</taxon>
        <taxon>Cryptococcaceae</taxon>
        <taxon>Cryptococcus</taxon>
        <taxon>Cryptococcus gattii species complex</taxon>
    </lineage>
</organism>
<feature type="compositionally biased region" description="Low complexity" evidence="1">
    <location>
        <begin position="104"/>
        <end position="122"/>
    </location>
</feature>
<feature type="compositionally biased region" description="Pro residues" evidence="1">
    <location>
        <begin position="260"/>
        <end position="287"/>
    </location>
</feature>
<evidence type="ECO:0000313" key="2">
    <source>
        <dbReference type="EMBL" id="KAL0249869.1"/>
    </source>
</evidence>
<dbReference type="GeneID" id="91990028"/>
<keyword evidence="3" id="KW-1185">Reference proteome</keyword>
<comment type="caution">
    <text evidence="2">The sequence shown here is derived from an EMBL/GenBank/DDBJ whole genome shotgun (WGS) entry which is preliminary data.</text>
</comment>
<dbReference type="Proteomes" id="UP000054399">
    <property type="component" value="Unassembled WGS sequence"/>
</dbReference>